<evidence type="ECO:0000256" key="1">
    <source>
        <dbReference type="ARBA" id="ARBA00004141"/>
    </source>
</evidence>
<evidence type="ECO:0000256" key="2">
    <source>
        <dbReference type="ARBA" id="ARBA00022448"/>
    </source>
</evidence>
<dbReference type="EMBL" id="WKKG01000008">
    <property type="protein sequence ID" value="MRX69325.1"/>
    <property type="molecule type" value="Genomic_DNA"/>
</dbReference>
<dbReference type="Proteomes" id="UP000317289">
    <property type="component" value="Unassembled WGS sequence"/>
</dbReference>
<dbReference type="GO" id="GO:0016020">
    <property type="term" value="C:membrane"/>
    <property type="evidence" value="ECO:0007669"/>
    <property type="project" value="UniProtKB-SubCell"/>
</dbReference>
<keyword evidence="6 7" id="KW-0472">Membrane</keyword>
<evidence type="ECO:0000256" key="7">
    <source>
        <dbReference type="SAM" id="Phobius"/>
    </source>
</evidence>
<sequence length="53" mass="5937">MAAIIALIDHFTFLAKIVIPSSITTITGTIVALLLAFRTAQSYDRWWDVENNN</sequence>
<evidence type="ECO:0000256" key="5">
    <source>
        <dbReference type="ARBA" id="ARBA00023065"/>
    </source>
</evidence>
<gene>
    <name evidence="8" type="ORF">GJU42_15235</name>
    <name evidence="9" type="ORF">SAMN06265349_10615</name>
</gene>
<proteinExistence type="predicted"/>
<dbReference type="EMBL" id="FXTA01000006">
    <property type="protein sequence ID" value="SMO89234.1"/>
    <property type="molecule type" value="Genomic_DNA"/>
</dbReference>
<keyword evidence="4 7" id="KW-1133">Transmembrane helix</keyword>
<dbReference type="GO" id="GO:0005254">
    <property type="term" value="F:chloride channel activity"/>
    <property type="evidence" value="ECO:0007669"/>
    <property type="project" value="InterPro"/>
</dbReference>
<keyword evidence="2" id="KW-0813">Transport</keyword>
<evidence type="ECO:0000256" key="3">
    <source>
        <dbReference type="ARBA" id="ARBA00022692"/>
    </source>
</evidence>
<organism evidence="9 10">
    <name type="scientific">Flavobacterium resistens</name>
    <dbReference type="NCBI Taxonomy" id="443612"/>
    <lineage>
        <taxon>Bacteria</taxon>
        <taxon>Pseudomonadati</taxon>
        <taxon>Bacteroidota</taxon>
        <taxon>Flavobacteriia</taxon>
        <taxon>Flavobacteriales</taxon>
        <taxon>Flavobacteriaceae</taxon>
        <taxon>Flavobacterium</taxon>
    </lineage>
</organism>
<dbReference type="Proteomes" id="UP000468990">
    <property type="component" value="Unassembled WGS sequence"/>
</dbReference>
<evidence type="ECO:0000256" key="6">
    <source>
        <dbReference type="ARBA" id="ARBA00023136"/>
    </source>
</evidence>
<keyword evidence="3 7" id="KW-0812">Transmembrane</keyword>
<evidence type="ECO:0000313" key="10">
    <source>
        <dbReference type="Proteomes" id="UP000317289"/>
    </source>
</evidence>
<evidence type="ECO:0000313" key="9">
    <source>
        <dbReference type="EMBL" id="SMO89234.1"/>
    </source>
</evidence>
<evidence type="ECO:0000313" key="11">
    <source>
        <dbReference type="Proteomes" id="UP000468990"/>
    </source>
</evidence>
<reference evidence="9 10" key="1">
    <citation type="submission" date="2017-05" db="EMBL/GenBank/DDBJ databases">
        <authorList>
            <person name="Varghese N."/>
            <person name="Submissions S."/>
        </authorList>
    </citation>
    <scope>NUCLEOTIDE SEQUENCE [LARGE SCALE GENOMIC DNA]</scope>
    <source>
        <strain evidence="9 10">DSM 19382</strain>
    </source>
</reference>
<dbReference type="RefSeq" id="WP_154275369.1">
    <property type="nucleotide sequence ID" value="NZ_FXTA01000006.1"/>
</dbReference>
<reference evidence="8 11" key="2">
    <citation type="submission" date="2019-11" db="EMBL/GenBank/DDBJ databases">
        <title>Flavobacterium resistens genome.</title>
        <authorList>
            <person name="Wilson V.M."/>
            <person name="Newman J.D."/>
        </authorList>
    </citation>
    <scope>NUCLEOTIDE SEQUENCE [LARGE SCALE GENOMIC DNA]</scope>
    <source>
        <strain evidence="8 11">DSM 19382</strain>
    </source>
</reference>
<name>A0A521EZ67_9FLAO</name>
<evidence type="ECO:0000313" key="8">
    <source>
        <dbReference type="EMBL" id="MRX69325.1"/>
    </source>
</evidence>
<dbReference type="Pfam" id="PF25539">
    <property type="entry name" value="Bestrophin_2"/>
    <property type="match status" value="1"/>
</dbReference>
<keyword evidence="11" id="KW-1185">Reference proteome</keyword>
<dbReference type="InterPro" id="IPR044669">
    <property type="entry name" value="YneE/VCCN1/2-like"/>
</dbReference>
<accession>A0A521EZ67</accession>
<feature type="transmembrane region" description="Helical" evidence="7">
    <location>
        <begin position="17"/>
        <end position="37"/>
    </location>
</feature>
<evidence type="ECO:0000256" key="4">
    <source>
        <dbReference type="ARBA" id="ARBA00022989"/>
    </source>
</evidence>
<protein>
    <submittedName>
        <fullName evidence="9">Uncharacterized protein</fullName>
    </submittedName>
</protein>
<comment type="subcellular location">
    <subcellularLocation>
        <location evidence="1">Membrane</location>
        <topology evidence="1">Multi-pass membrane protein</topology>
    </subcellularLocation>
</comment>
<keyword evidence="5" id="KW-0406">Ion transport</keyword>
<dbReference type="AlphaFoldDB" id="A0A521EZ67"/>